<name>A0A316L098_9FLAO</name>
<dbReference type="EMBL" id="QGEG01000001">
    <property type="protein sequence ID" value="PWL39261.1"/>
    <property type="molecule type" value="Genomic_DNA"/>
</dbReference>
<reference evidence="1 2" key="1">
    <citation type="submission" date="2018-05" db="EMBL/GenBank/DDBJ databases">
        <title>Complete genome sequence of Flagellimonas aquimarina ECD12 isolated from seaweed Ecklonia cava.</title>
        <authorList>
            <person name="Choi S."/>
            <person name="Seong C."/>
        </authorList>
    </citation>
    <scope>NUCLEOTIDE SEQUENCE [LARGE SCALE GENOMIC DNA]</scope>
    <source>
        <strain evidence="1 2">ECD12</strain>
    </source>
</reference>
<protein>
    <submittedName>
        <fullName evidence="1">Uncharacterized protein</fullName>
    </submittedName>
</protein>
<comment type="caution">
    <text evidence="1">The sequence shown here is derived from an EMBL/GenBank/DDBJ whole genome shotgun (WGS) entry which is preliminary data.</text>
</comment>
<sequence length="79" mass="8490">MLPFLKKASFLFFSNYGKEKILFIAFIIFGFSFGYGQDPISISDVTLAEGDAGTTNFVFTVSVDGGGNATNNIGFTVNT</sequence>
<dbReference type="AlphaFoldDB" id="A0A316L098"/>
<feature type="non-terminal residue" evidence="1">
    <location>
        <position position="79"/>
    </location>
</feature>
<evidence type="ECO:0000313" key="1">
    <source>
        <dbReference type="EMBL" id="PWL39261.1"/>
    </source>
</evidence>
<keyword evidence="2" id="KW-1185">Reference proteome</keyword>
<dbReference type="Proteomes" id="UP000245762">
    <property type="component" value="Unassembled WGS sequence"/>
</dbReference>
<gene>
    <name evidence="1" type="ORF">DKG77_00005</name>
</gene>
<evidence type="ECO:0000313" key="2">
    <source>
        <dbReference type="Proteomes" id="UP000245762"/>
    </source>
</evidence>
<accession>A0A316L098</accession>
<proteinExistence type="predicted"/>
<organism evidence="1 2">
    <name type="scientific">Flagellimonas aquimarina</name>
    <dbReference type="NCBI Taxonomy" id="2201895"/>
    <lineage>
        <taxon>Bacteria</taxon>
        <taxon>Pseudomonadati</taxon>
        <taxon>Bacteroidota</taxon>
        <taxon>Flavobacteriia</taxon>
        <taxon>Flavobacteriales</taxon>
        <taxon>Flavobacteriaceae</taxon>
        <taxon>Flagellimonas</taxon>
    </lineage>
</organism>